<sequence>MYLWHSFLDLQRMKCINYLGAVLLGLTAACHAPTDQKIKQDSTVKDSGTFTEKKKPTAGPSELIVAGKQVGKISLGQDMEEVFKLLGKPDEGDAAMGSALGIWYGKDTLTGKKDPVVIFSSYRDSNMVVKSVKQISVGAQGFQTAEGIRMGTRLSALLAAYPSLKKTETYLNSKDKTDTLRVYDSIAEGIAFDVQSDTCTAITVHVKNRAANAVYLPVHPDWKRL</sequence>
<name>A0A1H4GG27_9SPHI</name>
<reference evidence="1 2" key="1">
    <citation type="submission" date="2016-10" db="EMBL/GenBank/DDBJ databases">
        <authorList>
            <person name="de Groot N.N."/>
        </authorList>
    </citation>
    <scope>NUCLEOTIDE SEQUENCE [LARGE SCALE GENOMIC DNA]</scope>
    <source>
        <strain evidence="1 2">DSM 19033</strain>
    </source>
</reference>
<proteinExistence type="predicted"/>
<dbReference type="EMBL" id="FNRA01000010">
    <property type="protein sequence ID" value="SEB08539.1"/>
    <property type="molecule type" value="Genomic_DNA"/>
</dbReference>
<protein>
    <submittedName>
        <fullName evidence="1">Uncharacterized protein</fullName>
    </submittedName>
</protein>
<keyword evidence="2" id="KW-1185">Reference proteome</keyword>
<organism evidence="1 2">
    <name type="scientific">Pedobacter hartonius</name>
    <dbReference type="NCBI Taxonomy" id="425514"/>
    <lineage>
        <taxon>Bacteria</taxon>
        <taxon>Pseudomonadati</taxon>
        <taxon>Bacteroidota</taxon>
        <taxon>Sphingobacteriia</taxon>
        <taxon>Sphingobacteriales</taxon>
        <taxon>Sphingobacteriaceae</taxon>
        <taxon>Pedobacter</taxon>
    </lineage>
</organism>
<dbReference type="STRING" id="425514.SAMN05443550_11025"/>
<gene>
    <name evidence="1" type="ORF">SAMN05443550_11025</name>
</gene>
<accession>A0A1H4GG27</accession>
<evidence type="ECO:0000313" key="1">
    <source>
        <dbReference type="EMBL" id="SEB08539.1"/>
    </source>
</evidence>
<dbReference type="Proteomes" id="UP000198850">
    <property type="component" value="Unassembled WGS sequence"/>
</dbReference>
<dbReference type="AlphaFoldDB" id="A0A1H4GG27"/>
<evidence type="ECO:0000313" key="2">
    <source>
        <dbReference type="Proteomes" id="UP000198850"/>
    </source>
</evidence>